<keyword evidence="4" id="KW-1185">Reference proteome</keyword>
<comment type="caution">
    <text evidence="3">The sequence shown here is derived from an EMBL/GenBank/DDBJ whole genome shotgun (WGS) entry which is preliminary data.</text>
</comment>
<dbReference type="Pfam" id="PF07969">
    <property type="entry name" value="Amidohydro_3"/>
    <property type="match status" value="1"/>
</dbReference>
<dbReference type="SUPFAM" id="SSF51338">
    <property type="entry name" value="Composite domain of metallo-dependent hydrolases"/>
    <property type="match status" value="1"/>
</dbReference>
<dbReference type="Gene3D" id="3.20.20.140">
    <property type="entry name" value="Metal-dependent hydrolases"/>
    <property type="match status" value="1"/>
</dbReference>
<feature type="chain" id="PRO_5026869965" evidence="1">
    <location>
        <begin position="21"/>
        <end position="558"/>
    </location>
</feature>
<dbReference type="PANTHER" id="PTHR22642:SF2">
    <property type="entry name" value="PROTEIN LONG AFTER FAR-RED 3"/>
    <property type="match status" value="1"/>
</dbReference>
<evidence type="ECO:0000313" key="3">
    <source>
        <dbReference type="EMBL" id="MYM60264.1"/>
    </source>
</evidence>
<evidence type="ECO:0000313" key="4">
    <source>
        <dbReference type="Proteomes" id="UP000478571"/>
    </source>
</evidence>
<dbReference type="SUPFAM" id="SSF51556">
    <property type="entry name" value="Metallo-dependent hydrolases"/>
    <property type="match status" value="1"/>
</dbReference>
<dbReference type="PANTHER" id="PTHR22642">
    <property type="entry name" value="IMIDAZOLONEPROPIONASE"/>
    <property type="match status" value="1"/>
</dbReference>
<keyword evidence="3" id="KW-0378">Hydrolase</keyword>
<feature type="domain" description="Amidohydrolase 3" evidence="2">
    <location>
        <begin position="67"/>
        <end position="552"/>
    </location>
</feature>
<dbReference type="Proteomes" id="UP000478571">
    <property type="component" value="Unassembled WGS sequence"/>
</dbReference>
<evidence type="ECO:0000256" key="1">
    <source>
        <dbReference type="SAM" id="SignalP"/>
    </source>
</evidence>
<dbReference type="InterPro" id="IPR013108">
    <property type="entry name" value="Amidohydro_3"/>
</dbReference>
<keyword evidence="1" id="KW-0732">Signal</keyword>
<name>A0A6L8LW12_9VIBR</name>
<gene>
    <name evidence="3" type="ORF">GTG28_13605</name>
</gene>
<dbReference type="AlphaFoldDB" id="A0A6L8LW12"/>
<dbReference type="Gene3D" id="3.10.310.70">
    <property type="match status" value="1"/>
</dbReference>
<dbReference type="CDD" id="cd01300">
    <property type="entry name" value="YtcJ_like"/>
    <property type="match status" value="1"/>
</dbReference>
<dbReference type="InterPro" id="IPR033932">
    <property type="entry name" value="YtcJ-like"/>
</dbReference>
<dbReference type="InterPro" id="IPR011059">
    <property type="entry name" value="Metal-dep_hydrolase_composite"/>
</dbReference>
<proteinExistence type="predicted"/>
<dbReference type="GO" id="GO:0016810">
    <property type="term" value="F:hydrolase activity, acting on carbon-nitrogen (but not peptide) bonds"/>
    <property type="evidence" value="ECO:0007669"/>
    <property type="project" value="InterPro"/>
</dbReference>
<reference evidence="3 4" key="1">
    <citation type="submission" date="2020-01" db="EMBL/GenBank/DDBJ databases">
        <title>Draft Genome Sequence of Vibrio sp. strain OCN044, Isolated from a Healthy Coral at Palmyra Atoll.</title>
        <authorList>
            <person name="Videau P."/>
            <person name="Loughran R."/>
            <person name="Esquivel A."/>
            <person name="Deadmond M."/>
            <person name="Paddock B.E."/>
            <person name="Saw J.H."/>
            <person name="Ushijima B."/>
        </authorList>
    </citation>
    <scope>NUCLEOTIDE SEQUENCE [LARGE SCALE GENOMIC DNA]</scope>
    <source>
        <strain evidence="3 4">OCN044</strain>
    </source>
</reference>
<accession>A0A6L8LW12</accession>
<feature type="signal peptide" evidence="1">
    <location>
        <begin position="1"/>
        <end position="20"/>
    </location>
</feature>
<protein>
    <submittedName>
        <fullName evidence="3">Amidohydrolase family protein</fullName>
    </submittedName>
</protein>
<dbReference type="Gene3D" id="2.30.40.10">
    <property type="entry name" value="Urease, subunit C, domain 1"/>
    <property type="match status" value="1"/>
</dbReference>
<dbReference type="EMBL" id="WWEU01000004">
    <property type="protein sequence ID" value="MYM60264.1"/>
    <property type="molecule type" value="Genomic_DNA"/>
</dbReference>
<dbReference type="InterPro" id="IPR032466">
    <property type="entry name" value="Metal_Hydrolase"/>
</dbReference>
<evidence type="ECO:0000259" key="2">
    <source>
        <dbReference type="Pfam" id="PF07969"/>
    </source>
</evidence>
<sequence length="558" mass="61896">MGKYIAIALVSLCFTLSSQASEIADLLLTNAKVHKHPTADSIAVSRGSILAIGKREELNHLIKASTQLVDLDDGFIMPGFIDNHNHVFEAASPIGGDCELDRYANLEQQVPNLKLCRQLMAGKNWLIGYGFSIDLLLSEENERTPLEVIDSIFPDVPVVVMEQTSHSMWVNTVALGLAGINDRTPDPVGGKFLRNAKTGSLNGILLDNAGDIVMELAWNSIEEQFDKSYQGLMTGLLEARRHGITTIGDGRLYWRRGWYEIWKEAEHNGDLTARVSLRPWIYPEHPIEPQLSFLKKIVSADKTKLLWSDQVKIYSDGILINGTAKLLQPYQKTYLLSHPRGINYIEPEVMKQWLQALDKIGYGAHIHAIGDGAIRESLDAIETLRAQGNQNNYTLTHVEMVNSRDIKRFSELKVTADFQVGSDYIAYNDHKWAEAFVGAKRARAMMNLRSFFNAGVNVSLSSDWNVHDINPLVGIENSVMMESTGLPTVEDAIDSYTINAAKSLGISDLTGSIEVGKAADFVVLSHDITQSGIENIAQTEVWMTLVAGRIVFDIDVSD</sequence>
<organism evidence="3 4">
    <name type="scientific">Vibrio tetraodonis subsp. pristinus</name>
    <dbReference type="NCBI Taxonomy" id="2695891"/>
    <lineage>
        <taxon>Bacteria</taxon>
        <taxon>Pseudomonadati</taxon>
        <taxon>Pseudomonadota</taxon>
        <taxon>Gammaproteobacteria</taxon>
        <taxon>Vibrionales</taxon>
        <taxon>Vibrionaceae</taxon>
        <taxon>Vibrio</taxon>
    </lineage>
</organism>